<reference evidence="2" key="1">
    <citation type="journal article" date="2011" name="Chem. Biol.">
        <title>Biosynthesis of the antimicrobial peptide epilancin 15X and its N-terminal lactate.</title>
        <authorList>
            <person name="Velasquez J.E."/>
            <person name="Zhang X."/>
            <person name="van der Donk W.A."/>
        </authorList>
    </citation>
    <scope>NUCLEOTIDE SEQUENCE</scope>
    <source>
        <strain evidence="2">15X154</strain>
    </source>
</reference>
<accession>I6ZQX1</accession>
<dbReference type="InterPro" id="IPR033889">
    <property type="entry name" value="LanC"/>
</dbReference>
<feature type="binding site" evidence="1">
    <location>
        <position position="318"/>
    </location>
    <ligand>
        <name>Zn(2+)</name>
        <dbReference type="ChEBI" id="CHEBI:29105"/>
    </ligand>
</feature>
<keyword evidence="1" id="KW-0479">Metal-binding</keyword>
<dbReference type="SUPFAM" id="SSF158745">
    <property type="entry name" value="LanC-like"/>
    <property type="match status" value="1"/>
</dbReference>
<proteinExistence type="predicted"/>
<sequence length="402" mass="46029">MENSIQKSLSYLSDIKLVNKNIEDNIGSDVIFKISLAYGYPGIALLFNEAYKLTKNIDYYEYCHNYLSETLNLIKHNPMYSTSLFTGVMGYLFTLASCSNDGENYRNISYQILDEYNAFFNVSLNEVNIALLNKDFSKDSFDIINGAAGTLLSLLHIYDIYGNLHYNLEKWIQSLTNLLEKLIIKSISNNYPEHENVLTDLGVSHGITGIINIVNAAFKRDFGSYTLHNTLLRAKNFLLSLIEKYESSYIIPNFRHFSKENLNHRDAWCYGTPGVAMVLYNLGINLKDKEIINTSKKLASETLKRNKSTRLLISPTLCHGYSGIAIINKYLGNFYVEDYYYNQIENSKNTNLRLMFRNIDYNGENFVYDDNLGLLEGSSGVLLTLLSKKGFNSTWYKLFCFA</sequence>
<gene>
    <name evidence="2" type="primary">elxC</name>
</gene>
<dbReference type="EMBL" id="JQ979180">
    <property type="protein sequence ID" value="AFN69435.1"/>
    <property type="molecule type" value="Genomic_DNA"/>
</dbReference>
<evidence type="ECO:0000256" key="1">
    <source>
        <dbReference type="PIRSR" id="PIRSR607822-1"/>
    </source>
</evidence>
<organism evidence="2">
    <name type="scientific">Staphylococcus epidermidis</name>
    <dbReference type="NCBI Taxonomy" id="1282"/>
    <lineage>
        <taxon>Bacteria</taxon>
        <taxon>Bacillati</taxon>
        <taxon>Bacillota</taxon>
        <taxon>Bacilli</taxon>
        <taxon>Bacillales</taxon>
        <taxon>Staphylococcaceae</taxon>
        <taxon>Staphylococcus</taxon>
    </lineage>
</organism>
<dbReference type="PRINTS" id="PR01955">
    <property type="entry name" value="LANCFRANKIA"/>
</dbReference>
<dbReference type="InterPro" id="IPR007822">
    <property type="entry name" value="LANC-like"/>
</dbReference>
<dbReference type="PRINTS" id="PR01950">
    <property type="entry name" value="LANCSUPER"/>
</dbReference>
<dbReference type="Pfam" id="PF05147">
    <property type="entry name" value="LANC_like"/>
    <property type="match status" value="1"/>
</dbReference>
<feature type="binding site" evidence="1">
    <location>
        <position position="269"/>
    </location>
    <ligand>
        <name>Zn(2+)</name>
        <dbReference type="ChEBI" id="CHEBI:29105"/>
    </ligand>
</feature>
<keyword evidence="1" id="KW-0862">Zinc</keyword>
<protein>
    <submittedName>
        <fullName evidence="2">ElxC</fullName>
    </submittedName>
</protein>
<evidence type="ECO:0000313" key="2">
    <source>
        <dbReference type="EMBL" id="AFN69435.1"/>
    </source>
</evidence>
<dbReference type="GO" id="GO:0046872">
    <property type="term" value="F:metal ion binding"/>
    <property type="evidence" value="ECO:0007669"/>
    <property type="project" value="UniProtKB-KW"/>
</dbReference>
<dbReference type="SMART" id="SM01260">
    <property type="entry name" value="LANC_like"/>
    <property type="match status" value="1"/>
</dbReference>
<dbReference type="GO" id="GO:0031179">
    <property type="term" value="P:peptide modification"/>
    <property type="evidence" value="ECO:0007669"/>
    <property type="project" value="InterPro"/>
</dbReference>
<feature type="binding site" evidence="1">
    <location>
        <position position="319"/>
    </location>
    <ligand>
        <name>Zn(2+)</name>
        <dbReference type="ChEBI" id="CHEBI:29105"/>
    </ligand>
</feature>
<dbReference type="Gene3D" id="1.50.10.20">
    <property type="match status" value="1"/>
</dbReference>
<name>I6ZQX1_STAEP</name>
<dbReference type="AlphaFoldDB" id="I6ZQX1"/>
<dbReference type="CDD" id="cd04793">
    <property type="entry name" value="LanC"/>
    <property type="match status" value="1"/>
</dbReference>
<reference evidence="2" key="2">
    <citation type="submission" date="2012-04" db="EMBL/GenBank/DDBJ databases">
        <authorList>
            <person name="Depkat-Jakob P."/>
        </authorList>
    </citation>
    <scope>NUCLEOTIDE SEQUENCE</scope>
    <source>
        <strain evidence="2">15X154</strain>
    </source>
</reference>